<dbReference type="Gene3D" id="2.60.40.4380">
    <property type="entry name" value="Translational regulator CsrA"/>
    <property type="match status" value="1"/>
</dbReference>
<dbReference type="FunFam" id="2.60.40.4380:FF:000002">
    <property type="entry name" value="Translational regulator CsrA"/>
    <property type="match status" value="1"/>
</dbReference>
<dbReference type="EMBL" id="MCIB01000012">
    <property type="protein sequence ID" value="RKD32335.1"/>
    <property type="molecule type" value="Genomic_DNA"/>
</dbReference>
<protein>
    <recommendedName>
        <fullName evidence="5">Translational regulator CsrA</fullName>
    </recommendedName>
</protein>
<comment type="caution">
    <text evidence="6">The sequence shown here is derived from an EMBL/GenBank/DDBJ whole genome shotgun (WGS) entry which is preliminary data.</text>
</comment>
<keyword evidence="5" id="KW-1005">Bacterial flagellum biogenesis</keyword>
<evidence type="ECO:0000256" key="5">
    <source>
        <dbReference type="HAMAP-Rule" id="MF_00167"/>
    </source>
</evidence>
<keyword evidence="1 5" id="KW-0963">Cytoplasm</keyword>
<name>A0A419T4G8_9FIRM</name>
<dbReference type="GO" id="GO:0044781">
    <property type="term" value="P:bacterial-type flagellum organization"/>
    <property type="evidence" value="ECO:0007669"/>
    <property type="project" value="UniProtKB-KW"/>
</dbReference>
<dbReference type="GO" id="GO:0045947">
    <property type="term" value="P:negative regulation of translational initiation"/>
    <property type="evidence" value="ECO:0007669"/>
    <property type="project" value="UniProtKB-UniRule"/>
</dbReference>
<dbReference type="GO" id="GO:1902208">
    <property type="term" value="P:regulation of bacterial-type flagellum assembly"/>
    <property type="evidence" value="ECO:0007669"/>
    <property type="project" value="UniProtKB-UniRule"/>
</dbReference>
<dbReference type="PANTHER" id="PTHR34984:SF1">
    <property type="entry name" value="CARBON STORAGE REGULATOR"/>
    <property type="match status" value="1"/>
</dbReference>
<dbReference type="InterPro" id="IPR036107">
    <property type="entry name" value="CsrA_sf"/>
</dbReference>
<evidence type="ECO:0000313" key="6">
    <source>
        <dbReference type="EMBL" id="RKD32335.1"/>
    </source>
</evidence>
<evidence type="ECO:0000256" key="4">
    <source>
        <dbReference type="ARBA" id="ARBA00022884"/>
    </source>
</evidence>
<evidence type="ECO:0000256" key="3">
    <source>
        <dbReference type="ARBA" id="ARBA00022845"/>
    </source>
</evidence>
<keyword evidence="2 5" id="KW-0678">Repressor</keyword>
<dbReference type="GO" id="GO:0006109">
    <property type="term" value="P:regulation of carbohydrate metabolic process"/>
    <property type="evidence" value="ECO:0007669"/>
    <property type="project" value="InterPro"/>
</dbReference>
<organism evidence="6 7">
    <name type="scientific">Thermohalobacter berrensis</name>
    <dbReference type="NCBI Taxonomy" id="99594"/>
    <lineage>
        <taxon>Bacteria</taxon>
        <taxon>Bacillati</taxon>
        <taxon>Bacillota</taxon>
        <taxon>Tissierellia</taxon>
        <taxon>Tissierellales</taxon>
        <taxon>Thermohalobacteraceae</taxon>
        <taxon>Thermohalobacter</taxon>
    </lineage>
</organism>
<dbReference type="OrthoDB" id="9809061at2"/>
<dbReference type="NCBIfam" id="TIGR00202">
    <property type="entry name" value="csrA"/>
    <property type="match status" value="1"/>
</dbReference>
<dbReference type="GO" id="GO:0005829">
    <property type="term" value="C:cytosol"/>
    <property type="evidence" value="ECO:0007669"/>
    <property type="project" value="TreeGrafter"/>
</dbReference>
<reference evidence="6 7" key="1">
    <citation type="submission" date="2016-08" db="EMBL/GenBank/DDBJ databases">
        <title>Novel Firmicutes and Novel Genomes.</title>
        <authorList>
            <person name="Poppleton D.I."/>
            <person name="Gribaldo S."/>
        </authorList>
    </citation>
    <scope>NUCLEOTIDE SEQUENCE [LARGE SCALE GENOMIC DNA]</scope>
    <source>
        <strain evidence="6 7">CTT3</strain>
    </source>
</reference>
<dbReference type="AlphaFoldDB" id="A0A419T4G8"/>
<comment type="subcellular location">
    <subcellularLocation>
        <location evidence="5">Cytoplasm</location>
    </subcellularLocation>
</comment>
<dbReference type="HAMAP" id="MF_00167">
    <property type="entry name" value="CsrA"/>
    <property type="match status" value="1"/>
</dbReference>
<dbReference type="SUPFAM" id="SSF117130">
    <property type="entry name" value="CsrA-like"/>
    <property type="match status" value="1"/>
</dbReference>
<dbReference type="RefSeq" id="WP_120168801.1">
    <property type="nucleotide sequence ID" value="NZ_MCIB01000012.1"/>
</dbReference>
<keyword evidence="3 5" id="KW-0810">Translation regulation</keyword>
<keyword evidence="7" id="KW-1185">Reference proteome</keyword>
<keyword evidence="4 5" id="KW-0694">RNA-binding</keyword>
<sequence>MLILTRKKDESIIIDDNIEIMVVGISEGKVKLGIKAPKDIEVHRKEIYEEIQKSNQEAANTKKIDFNALRKLFK</sequence>
<dbReference type="GO" id="GO:0048027">
    <property type="term" value="F:mRNA 5'-UTR binding"/>
    <property type="evidence" value="ECO:0007669"/>
    <property type="project" value="UniProtKB-UniRule"/>
</dbReference>
<evidence type="ECO:0000256" key="2">
    <source>
        <dbReference type="ARBA" id="ARBA00022491"/>
    </source>
</evidence>
<gene>
    <name evidence="5" type="primary">csrA</name>
    <name evidence="6" type="ORF">BET03_03230</name>
</gene>
<evidence type="ECO:0000256" key="1">
    <source>
        <dbReference type="ARBA" id="ARBA00022490"/>
    </source>
</evidence>
<comment type="similarity">
    <text evidence="5">Belongs to the CsrA/RsmA family.</text>
</comment>
<dbReference type="GO" id="GO:0006402">
    <property type="term" value="P:mRNA catabolic process"/>
    <property type="evidence" value="ECO:0007669"/>
    <property type="project" value="InterPro"/>
</dbReference>
<dbReference type="InterPro" id="IPR003751">
    <property type="entry name" value="CsrA"/>
</dbReference>
<dbReference type="Pfam" id="PF02599">
    <property type="entry name" value="CsrA"/>
    <property type="match status" value="1"/>
</dbReference>
<dbReference type="NCBIfam" id="NF002469">
    <property type="entry name" value="PRK01712.1"/>
    <property type="match status" value="1"/>
</dbReference>
<accession>A0A419T4G8</accession>
<comment type="subunit">
    <text evidence="5">Homodimer; the beta-strands of each monomer intercalate to form a hydrophobic core, while the alpha-helices form wings that extend away from the core.</text>
</comment>
<dbReference type="Proteomes" id="UP000284177">
    <property type="component" value="Unassembled WGS sequence"/>
</dbReference>
<dbReference type="PANTHER" id="PTHR34984">
    <property type="entry name" value="CARBON STORAGE REGULATOR"/>
    <property type="match status" value="1"/>
</dbReference>
<comment type="function">
    <text evidence="5">A translational regulator that binds mRNA to regulate translation initiation and/or mRNA stability. Usually binds in the 5'-UTR at or near the Shine-Dalgarno sequence preventing ribosome-binding, thus repressing translation. Its main target seems to be the major flagellin gene, while its function is anatagonized by FliW.</text>
</comment>
<proteinExistence type="inferred from homology"/>
<evidence type="ECO:0000313" key="7">
    <source>
        <dbReference type="Proteomes" id="UP000284177"/>
    </source>
</evidence>